<dbReference type="PANTHER" id="PTHR16717">
    <property type="entry name" value="CYTOCHROME C OXIDASE POLYPEPTIDE VIII"/>
    <property type="match status" value="1"/>
</dbReference>
<dbReference type="Gene3D" id="4.10.81.10">
    <property type="entry name" value="Cytochrome c oxidase, subunit 8"/>
    <property type="match status" value="1"/>
</dbReference>
<keyword evidence="11" id="KW-1185">Reference proteome</keyword>
<evidence type="ECO:0000313" key="10">
    <source>
        <dbReference type="EMBL" id="CAB3369498.1"/>
    </source>
</evidence>
<comment type="pathway">
    <text evidence="2">Energy metabolism; oxidative phosphorylation.</text>
</comment>
<evidence type="ECO:0000256" key="2">
    <source>
        <dbReference type="ARBA" id="ARBA00004673"/>
    </source>
</evidence>
<accession>A0A8S1CGV0</accession>
<evidence type="ECO:0000256" key="9">
    <source>
        <dbReference type="SAM" id="Phobius"/>
    </source>
</evidence>
<evidence type="ECO:0000256" key="4">
    <source>
        <dbReference type="ARBA" id="ARBA00022692"/>
    </source>
</evidence>
<dbReference type="GO" id="GO:0006123">
    <property type="term" value="P:mitochondrial electron transport, cytochrome c to oxygen"/>
    <property type="evidence" value="ECO:0007669"/>
    <property type="project" value="InterPro"/>
</dbReference>
<dbReference type="OrthoDB" id="6093252at2759"/>
<dbReference type="EMBL" id="CADEPI010000045">
    <property type="protein sequence ID" value="CAB3369498.1"/>
    <property type="molecule type" value="Genomic_DNA"/>
</dbReference>
<sequence length="74" mass="8011">MQSLAMNTVSVARRGVCMLQKRAVSGQTFLSGPPKNRVSLAEKFAHGGVMFLGMFFVPAWVMGNLESYQKGGSD</sequence>
<dbReference type="AlphaFoldDB" id="A0A8S1CGV0"/>
<dbReference type="InterPro" id="IPR003205">
    <property type="entry name" value="Cyt_c_oxidase_su8"/>
</dbReference>
<evidence type="ECO:0000256" key="8">
    <source>
        <dbReference type="ARBA" id="ARBA00023136"/>
    </source>
</evidence>
<feature type="transmembrane region" description="Helical" evidence="9">
    <location>
        <begin position="44"/>
        <end position="63"/>
    </location>
</feature>
<dbReference type="GO" id="GO:0045277">
    <property type="term" value="C:respiratory chain complex IV"/>
    <property type="evidence" value="ECO:0007669"/>
    <property type="project" value="InterPro"/>
</dbReference>
<dbReference type="Proteomes" id="UP000494165">
    <property type="component" value="Unassembled WGS sequence"/>
</dbReference>
<dbReference type="GO" id="GO:0005743">
    <property type="term" value="C:mitochondrial inner membrane"/>
    <property type="evidence" value="ECO:0007669"/>
    <property type="project" value="UniProtKB-SubCell"/>
</dbReference>
<dbReference type="SUPFAM" id="SSF81431">
    <property type="entry name" value="Mitochondrial cytochrome c oxidase subunit VIIIb (aka IX)"/>
    <property type="match status" value="1"/>
</dbReference>
<keyword evidence="7" id="KW-0496">Mitochondrion</keyword>
<evidence type="ECO:0000256" key="5">
    <source>
        <dbReference type="ARBA" id="ARBA00022792"/>
    </source>
</evidence>
<evidence type="ECO:0000256" key="3">
    <source>
        <dbReference type="ARBA" id="ARBA00010117"/>
    </source>
</evidence>
<evidence type="ECO:0000256" key="7">
    <source>
        <dbReference type="ARBA" id="ARBA00023128"/>
    </source>
</evidence>
<keyword evidence="5" id="KW-0999">Mitochondrion inner membrane</keyword>
<keyword evidence="6 9" id="KW-1133">Transmembrane helix</keyword>
<comment type="caution">
    <text evidence="10">The sequence shown here is derived from an EMBL/GenBank/DDBJ whole genome shotgun (WGS) entry which is preliminary data.</text>
</comment>
<keyword evidence="8 9" id="KW-0472">Membrane</keyword>
<dbReference type="PANTHER" id="PTHR16717:SF5">
    <property type="entry name" value="CYTOCHROME C OXIDASE SUBUNIT 8, ISOFORM A"/>
    <property type="match status" value="1"/>
</dbReference>
<reference evidence="10 11" key="1">
    <citation type="submission" date="2020-04" db="EMBL/GenBank/DDBJ databases">
        <authorList>
            <person name="Alioto T."/>
            <person name="Alioto T."/>
            <person name="Gomez Garrido J."/>
        </authorList>
    </citation>
    <scope>NUCLEOTIDE SEQUENCE [LARGE SCALE GENOMIC DNA]</scope>
</reference>
<proteinExistence type="inferred from homology"/>
<gene>
    <name evidence="10" type="ORF">CLODIP_2_CD12343</name>
</gene>
<comment type="similarity">
    <text evidence="3">Belongs to the cytochrome c oxidase VIII family.</text>
</comment>
<evidence type="ECO:0000256" key="6">
    <source>
        <dbReference type="ARBA" id="ARBA00022989"/>
    </source>
</evidence>
<protein>
    <submittedName>
        <fullName evidence="10">Uncharacterized protein</fullName>
    </submittedName>
</protein>
<evidence type="ECO:0000313" key="11">
    <source>
        <dbReference type="Proteomes" id="UP000494165"/>
    </source>
</evidence>
<organism evidence="10 11">
    <name type="scientific">Cloeon dipterum</name>
    <dbReference type="NCBI Taxonomy" id="197152"/>
    <lineage>
        <taxon>Eukaryota</taxon>
        <taxon>Metazoa</taxon>
        <taxon>Ecdysozoa</taxon>
        <taxon>Arthropoda</taxon>
        <taxon>Hexapoda</taxon>
        <taxon>Insecta</taxon>
        <taxon>Pterygota</taxon>
        <taxon>Palaeoptera</taxon>
        <taxon>Ephemeroptera</taxon>
        <taxon>Pisciforma</taxon>
        <taxon>Baetidae</taxon>
        <taxon>Cloeon</taxon>
    </lineage>
</organism>
<dbReference type="InterPro" id="IPR036548">
    <property type="entry name" value="Cyt_c_oxidase_su8_sf"/>
</dbReference>
<dbReference type="Pfam" id="PF02285">
    <property type="entry name" value="COX8"/>
    <property type="match status" value="1"/>
</dbReference>
<name>A0A8S1CGV0_9INSE</name>
<keyword evidence="4 9" id="KW-0812">Transmembrane</keyword>
<comment type="subcellular location">
    <subcellularLocation>
        <location evidence="1">Mitochondrion inner membrane</location>
        <topology evidence="1">Single-pass membrane protein</topology>
    </subcellularLocation>
</comment>
<evidence type="ECO:0000256" key="1">
    <source>
        <dbReference type="ARBA" id="ARBA00004434"/>
    </source>
</evidence>